<protein>
    <recommendedName>
        <fullName evidence="2">SCP domain-containing protein</fullName>
    </recommendedName>
</protein>
<proteinExistence type="predicted"/>
<feature type="chain" id="PRO_5004581262" description="SCP domain-containing protein" evidence="1">
    <location>
        <begin position="21"/>
        <end position="218"/>
    </location>
</feature>
<dbReference type="SMART" id="SM00198">
    <property type="entry name" value="SCP"/>
    <property type="match status" value="1"/>
</dbReference>
<sequence length="218" mass="25266">MNYIVITIVLSLSSLFLTEAKIISIPLVKGDGKLTGRVHTIEEYQGWDLIEDFDELHHFVRMRHGSPELSINVTLVNLARQTAVVYGWYEGNPPIHQDENDVHFGQNYHYHADPEERVTPSDVMESWYRAEEKKYNYDDPIVTKDNLDFVRIVSKTTRQYGCGQARDRGPGGGVYTVCIYTPEYVPGNEQENIRKPSYTFDDFTSHQNLQQRKNLFVF</sequence>
<dbReference type="Gene3D" id="3.40.33.10">
    <property type="entry name" value="CAP"/>
    <property type="match status" value="1"/>
</dbReference>
<reference evidence="3" key="2">
    <citation type="submission" date="2015-06" db="UniProtKB">
        <authorList>
            <consortium name="EnsemblMetazoa"/>
        </authorList>
    </citation>
    <scope>IDENTIFICATION</scope>
</reference>
<dbReference type="EMBL" id="CAEY01000713">
    <property type="status" value="NOT_ANNOTATED_CDS"/>
    <property type="molecule type" value="Genomic_DNA"/>
</dbReference>
<accession>T1KYI3</accession>
<evidence type="ECO:0000259" key="2">
    <source>
        <dbReference type="SMART" id="SM00198"/>
    </source>
</evidence>
<organism evidence="3 4">
    <name type="scientific">Tetranychus urticae</name>
    <name type="common">Two-spotted spider mite</name>
    <dbReference type="NCBI Taxonomy" id="32264"/>
    <lineage>
        <taxon>Eukaryota</taxon>
        <taxon>Metazoa</taxon>
        <taxon>Ecdysozoa</taxon>
        <taxon>Arthropoda</taxon>
        <taxon>Chelicerata</taxon>
        <taxon>Arachnida</taxon>
        <taxon>Acari</taxon>
        <taxon>Acariformes</taxon>
        <taxon>Trombidiformes</taxon>
        <taxon>Prostigmata</taxon>
        <taxon>Eleutherengona</taxon>
        <taxon>Raphignathae</taxon>
        <taxon>Tetranychoidea</taxon>
        <taxon>Tetranychidae</taxon>
        <taxon>Tetranychus</taxon>
    </lineage>
</organism>
<dbReference type="SUPFAM" id="SSF55797">
    <property type="entry name" value="PR-1-like"/>
    <property type="match status" value="1"/>
</dbReference>
<name>T1KYI3_TETUR</name>
<keyword evidence="4" id="KW-1185">Reference proteome</keyword>
<dbReference type="Proteomes" id="UP000015104">
    <property type="component" value="Unassembled WGS sequence"/>
</dbReference>
<dbReference type="InterPro" id="IPR035940">
    <property type="entry name" value="CAP_sf"/>
</dbReference>
<dbReference type="KEGG" id="tut:107368457"/>
<gene>
    <name evidence="3" type="primary">107368457</name>
</gene>
<dbReference type="InterPro" id="IPR014044">
    <property type="entry name" value="CAP_dom"/>
</dbReference>
<evidence type="ECO:0000256" key="1">
    <source>
        <dbReference type="SAM" id="SignalP"/>
    </source>
</evidence>
<dbReference type="HOGENOM" id="CLU_1268389_0_0_1"/>
<dbReference type="InterPro" id="IPR001283">
    <property type="entry name" value="CRISP-related"/>
</dbReference>
<evidence type="ECO:0000313" key="4">
    <source>
        <dbReference type="Proteomes" id="UP000015104"/>
    </source>
</evidence>
<feature type="signal peptide" evidence="1">
    <location>
        <begin position="1"/>
        <end position="20"/>
    </location>
</feature>
<dbReference type="OMA" id="CIYTPEY"/>
<evidence type="ECO:0000313" key="3">
    <source>
        <dbReference type="EnsemblMetazoa" id="tetur27g00790.1"/>
    </source>
</evidence>
<dbReference type="OrthoDB" id="337038at2759"/>
<dbReference type="AlphaFoldDB" id="T1KYI3"/>
<dbReference type="PANTHER" id="PTHR10334">
    <property type="entry name" value="CYSTEINE-RICH SECRETORY PROTEIN-RELATED"/>
    <property type="match status" value="1"/>
</dbReference>
<dbReference type="EnsemblMetazoa" id="tetur27g00790.1">
    <property type="protein sequence ID" value="tetur27g00790.1"/>
    <property type="gene ID" value="tetur27g00790"/>
</dbReference>
<reference evidence="4" key="1">
    <citation type="submission" date="2011-08" db="EMBL/GenBank/DDBJ databases">
        <authorList>
            <person name="Rombauts S."/>
        </authorList>
    </citation>
    <scope>NUCLEOTIDE SEQUENCE</scope>
    <source>
        <strain evidence="4">London</strain>
    </source>
</reference>
<feature type="domain" description="SCP" evidence="2">
    <location>
        <begin position="48"/>
        <end position="187"/>
    </location>
</feature>
<keyword evidence="1" id="KW-0732">Signal</keyword>
<dbReference type="Pfam" id="PF00188">
    <property type="entry name" value="CAP"/>
    <property type="match status" value="1"/>
</dbReference>